<dbReference type="RefSeq" id="WP_062393615.1">
    <property type="nucleotide sequence ID" value="NZ_CP011853.1"/>
</dbReference>
<dbReference type="Proteomes" id="UP000063789">
    <property type="component" value="Chromosome"/>
</dbReference>
<evidence type="ECO:0000256" key="6">
    <source>
        <dbReference type="ARBA" id="ARBA00022605"/>
    </source>
</evidence>
<dbReference type="PANTHER" id="PTHR43200:SF6">
    <property type="entry name" value="3'(2'),5'-BISPHOSPHATE NUCLEOTIDASE"/>
    <property type="match status" value="1"/>
</dbReference>
<protein>
    <recommendedName>
        <fullName evidence="5 13">Histidinol-phosphatase</fullName>
        <ecNumber evidence="4 13">3.1.3.15</ecNumber>
    </recommendedName>
</protein>
<name>A0A0N9MSM5_9ACTN</name>
<feature type="binding site" evidence="14">
    <location>
        <position position="91"/>
    </location>
    <ligand>
        <name>Mg(2+)</name>
        <dbReference type="ChEBI" id="CHEBI:18420"/>
        <label>1</label>
        <note>catalytic</note>
    </ligand>
</feature>
<feature type="binding site" evidence="14">
    <location>
        <position position="218"/>
    </location>
    <ligand>
        <name>Mg(2+)</name>
        <dbReference type="ChEBI" id="CHEBI:18420"/>
        <label>1</label>
        <note>catalytic</note>
    </ligand>
</feature>
<evidence type="ECO:0000256" key="9">
    <source>
        <dbReference type="ARBA" id="ARBA00022842"/>
    </source>
</evidence>
<keyword evidence="16" id="KW-1185">Reference proteome</keyword>
<dbReference type="Pfam" id="PF00459">
    <property type="entry name" value="Inositol_P"/>
    <property type="match status" value="1"/>
</dbReference>
<reference evidence="15 16" key="2">
    <citation type="journal article" date="2017" name="Int. J. Syst. Evol. Microbiol.">
        <title>Gordonia phthalatica sp. nov., a di-n-butyl phthalate-degrading bacterium isolated from activated sludge.</title>
        <authorList>
            <person name="Jin D."/>
            <person name="Kong X."/>
            <person name="Jia M."/>
            <person name="Yu X."/>
            <person name="Wang X."/>
            <person name="Zhuang X."/>
            <person name="Deng Y."/>
            <person name="Bai Z."/>
        </authorList>
    </citation>
    <scope>NUCLEOTIDE SEQUENCE [LARGE SCALE GENOMIC DNA]</scope>
    <source>
        <strain evidence="15 16">QH-11</strain>
    </source>
</reference>
<evidence type="ECO:0000256" key="1">
    <source>
        <dbReference type="ARBA" id="ARBA00001946"/>
    </source>
</evidence>
<evidence type="ECO:0000256" key="2">
    <source>
        <dbReference type="ARBA" id="ARBA00004970"/>
    </source>
</evidence>
<evidence type="ECO:0000256" key="5">
    <source>
        <dbReference type="ARBA" id="ARBA00021697"/>
    </source>
</evidence>
<dbReference type="PRINTS" id="PR00377">
    <property type="entry name" value="IMPHPHTASES"/>
</dbReference>
<evidence type="ECO:0000256" key="8">
    <source>
        <dbReference type="ARBA" id="ARBA00022801"/>
    </source>
</evidence>
<evidence type="ECO:0000256" key="11">
    <source>
        <dbReference type="ARBA" id="ARBA00049158"/>
    </source>
</evidence>
<evidence type="ECO:0000313" key="16">
    <source>
        <dbReference type="Proteomes" id="UP000063789"/>
    </source>
</evidence>
<keyword evidence="8" id="KW-0378">Hydrolase</keyword>
<evidence type="ECO:0000256" key="14">
    <source>
        <dbReference type="PIRSR" id="PIRSR600760-2"/>
    </source>
</evidence>
<comment type="cofactor">
    <cofactor evidence="1 14">
        <name>Mg(2+)</name>
        <dbReference type="ChEBI" id="CHEBI:18420"/>
    </cofactor>
</comment>
<evidence type="ECO:0000256" key="12">
    <source>
        <dbReference type="ARBA" id="ARBA00053547"/>
    </source>
</evidence>
<dbReference type="EC" id="3.1.3.15" evidence="4 13"/>
<reference evidence="16" key="1">
    <citation type="submission" date="2015-06" db="EMBL/GenBank/DDBJ databases">
        <title>Complete genome sequence and metabolic analysis of phthalate degradation pathway in Gordonia sp. QH-11.</title>
        <authorList>
            <person name="Jin D."/>
            <person name="Kong X."/>
            <person name="Bai Z."/>
        </authorList>
    </citation>
    <scope>NUCLEOTIDE SEQUENCE [LARGE SCALE GENOMIC DNA]</scope>
    <source>
        <strain evidence="16">QH-11</strain>
    </source>
</reference>
<dbReference type="EMBL" id="CP011853">
    <property type="protein sequence ID" value="ALG85528.1"/>
    <property type="molecule type" value="Genomic_DNA"/>
</dbReference>
<dbReference type="InterPro" id="IPR051090">
    <property type="entry name" value="Inositol_monoP_superfamily"/>
</dbReference>
<dbReference type="InterPro" id="IPR020583">
    <property type="entry name" value="Inositol_monoP_metal-BS"/>
</dbReference>
<dbReference type="PANTHER" id="PTHR43200">
    <property type="entry name" value="PHOSPHATASE"/>
    <property type="match status" value="1"/>
</dbReference>
<evidence type="ECO:0000256" key="13">
    <source>
        <dbReference type="NCBIfam" id="TIGR02067"/>
    </source>
</evidence>
<feature type="binding site" evidence="14">
    <location>
        <position position="72"/>
    </location>
    <ligand>
        <name>Mg(2+)</name>
        <dbReference type="ChEBI" id="CHEBI:18420"/>
        <label>1</label>
        <note>catalytic</note>
    </ligand>
</feature>
<keyword evidence="6" id="KW-0028">Amino-acid biosynthesis</keyword>
<dbReference type="OrthoDB" id="9772456at2"/>
<evidence type="ECO:0000313" key="15">
    <source>
        <dbReference type="EMBL" id="ALG85528.1"/>
    </source>
</evidence>
<dbReference type="GO" id="GO:0000105">
    <property type="term" value="P:L-histidine biosynthetic process"/>
    <property type="evidence" value="ECO:0007669"/>
    <property type="project" value="UniProtKB-UniRule"/>
</dbReference>
<evidence type="ECO:0000256" key="3">
    <source>
        <dbReference type="ARBA" id="ARBA00009759"/>
    </source>
</evidence>
<comment type="catalytic activity">
    <reaction evidence="11">
        <text>L-histidinol phosphate + H2O = L-histidinol + phosphate</text>
        <dbReference type="Rhea" id="RHEA:14465"/>
        <dbReference type="ChEBI" id="CHEBI:15377"/>
        <dbReference type="ChEBI" id="CHEBI:43474"/>
        <dbReference type="ChEBI" id="CHEBI:57699"/>
        <dbReference type="ChEBI" id="CHEBI:57980"/>
        <dbReference type="EC" id="3.1.3.15"/>
    </reaction>
</comment>
<keyword evidence="9 14" id="KW-0460">Magnesium</keyword>
<dbReference type="KEGG" id="goq:ACH46_14920"/>
<dbReference type="Gene3D" id="3.40.190.80">
    <property type="match status" value="1"/>
</dbReference>
<evidence type="ECO:0000256" key="10">
    <source>
        <dbReference type="ARBA" id="ARBA00023102"/>
    </source>
</evidence>
<dbReference type="NCBIfam" id="TIGR02067">
    <property type="entry name" value="his_9_HisN"/>
    <property type="match status" value="1"/>
</dbReference>
<dbReference type="GO" id="GO:0004401">
    <property type="term" value="F:histidinol-phosphatase activity"/>
    <property type="evidence" value="ECO:0007669"/>
    <property type="project" value="UniProtKB-UniRule"/>
</dbReference>
<dbReference type="STRING" id="1136941.ACH46_14920"/>
<sequence length="264" mass="27951">MNSDAGRGADLQLALALADAADRLTSSRFGAVDLVVDSKPDLTPVSDADLACERLLRDTIAQARPGDAVLGEEFGGDPLLEGRQWVVDPIDGTKNFVRGVPVWATLIALLEDGVPVVGVVSAPALDRRWWAAEDLGAFASHRGGAERPIRVSKVDETASASLAFSSLSGWADRGIRENFITLTDEVWRVRGYGDFYNYCLLAEGAVDIAAEPEVSLWDLAALDIVVREAGGRFTGLDGEPGPGRGSAVATNGLLHDRVLSALQG</sequence>
<dbReference type="PROSITE" id="PS00629">
    <property type="entry name" value="IMP_1"/>
    <property type="match status" value="1"/>
</dbReference>
<dbReference type="GO" id="GO:0046872">
    <property type="term" value="F:metal ion binding"/>
    <property type="evidence" value="ECO:0007669"/>
    <property type="project" value="UniProtKB-KW"/>
</dbReference>
<organism evidence="15 16">
    <name type="scientific">Gordonia phthalatica</name>
    <dbReference type="NCBI Taxonomy" id="1136941"/>
    <lineage>
        <taxon>Bacteria</taxon>
        <taxon>Bacillati</taxon>
        <taxon>Actinomycetota</taxon>
        <taxon>Actinomycetes</taxon>
        <taxon>Mycobacteriales</taxon>
        <taxon>Gordoniaceae</taxon>
        <taxon>Gordonia</taxon>
    </lineage>
</organism>
<comment type="pathway">
    <text evidence="2">Amino-acid biosynthesis; L-histidine biosynthesis; L-histidine from 5-phospho-alpha-D-ribose 1-diphosphate: step 8/9.</text>
</comment>
<keyword evidence="10" id="KW-0368">Histidine biosynthesis</keyword>
<dbReference type="InterPro" id="IPR000760">
    <property type="entry name" value="Inositol_monophosphatase-like"/>
</dbReference>
<dbReference type="FunFam" id="3.30.540.10:FF:000003">
    <property type="entry name" value="Inositol-1-monophosphatase"/>
    <property type="match status" value="1"/>
</dbReference>
<dbReference type="UniPathway" id="UPA00031">
    <property type="reaction ID" value="UER00013"/>
</dbReference>
<feature type="binding site" evidence="14">
    <location>
        <position position="90"/>
    </location>
    <ligand>
        <name>Mg(2+)</name>
        <dbReference type="ChEBI" id="CHEBI:18420"/>
        <label>2</label>
    </ligand>
</feature>
<comment type="similarity">
    <text evidence="3">Belongs to the inositol monophosphatase superfamily.</text>
</comment>
<accession>A0A0N9MSM5</accession>
<dbReference type="SUPFAM" id="SSF56655">
    <property type="entry name" value="Carbohydrate phosphatase"/>
    <property type="match status" value="1"/>
</dbReference>
<proteinExistence type="inferred from homology"/>
<comment type="function">
    <text evidence="12">Catalyzes the dephosphorylation of histidinol-phosphate to histidinol, the direct precursor of histidine.</text>
</comment>
<dbReference type="Gene3D" id="3.30.540.10">
    <property type="entry name" value="Fructose-1,6-Bisphosphatase, subunit A, domain 1"/>
    <property type="match status" value="1"/>
</dbReference>
<keyword evidence="7 14" id="KW-0479">Metal-binding</keyword>
<evidence type="ECO:0000256" key="4">
    <source>
        <dbReference type="ARBA" id="ARBA00013085"/>
    </source>
</evidence>
<evidence type="ECO:0000256" key="7">
    <source>
        <dbReference type="ARBA" id="ARBA00022723"/>
    </source>
</evidence>
<gene>
    <name evidence="15" type="ORF">ACH46_14920</name>
</gene>
<feature type="binding site" evidence="14">
    <location>
        <position position="88"/>
    </location>
    <ligand>
        <name>Mg(2+)</name>
        <dbReference type="ChEBI" id="CHEBI:18420"/>
        <label>1</label>
        <note>catalytic</note>
    </ligand>
</feature>
<dbReference type="InterPro" id="IPR011809">
    <property type="entry name" value="His_9_proposed"/>
</dbReference>
<dbReference type="AlphaFoldDB" id="A0A0N9MSM5"/>
<dbReference type="PATRIC" id="fig|1136941.3.peg.3047"/>